<dbReference type="PANTHER" id="PTHR30570:SF1">
    <property type="entry name" value="PHOSPHATE-BINDING PROTEIN PSTS"/>
    <property type="match status" value="1"/>
</dbReference>
<reference evidence="6 7" key="1">
    <citation type="submission" date="2013-09" db="EMBL/GenBank/DDBJ databases">
        <title>Whole genome shotgun sequence of Vibrio azureus NBRC 104587.</title>
        <authorList>
            <person name="Isaki S."/>
            <person name="Hosoyama A."/>
            <person name="Numata M."/>
            <person name="Hashimoto M."/>
            <person name="Hosoyama Y."/>
            <person name="Tsuchikane K."/>
            <person name="Noguchi M."/>
            <person name="Hirakata S."/>
            <person name="Ichikawa N."/>
            <person name="Ohji S."/>
            <person name="Yamazoe A."/>
            <person name="Fujita N."/>
        </authorList>
    </citation>
    <scope>NUCLEOTIDE SEQUENCE [LARGE SCALE GENOMIC DNA]</scope>
    <source>
        <strain evidence="6 7">NBRC 104587</strain>
    </source>
</reference>
<sequence>MLRISMTMIIAMVMSLPSAIAKEISISGSTSMAQVIDVLAEHYNQDHPNNFIAVQGIGSSAGIAMVNKGVVELGMSSRYLTQNEKHKDLSVLPIAYDGLAIIVNRANPITSLTEQQIYDIYKGKIKNWQQVGGTNTPIVVVTRETSSGSRHRFEQLLGLTKMVNGSTVSDIDPHNLVVNNTSTVKALISHNVNAVGFVSLGAMDKDVKAVKFNGIAPSTKNIENQKYALARPFLLLYRNKSLDPDSKQFISYLKSDKAQALIASRGYIPNDNMVH</sequence>
<dbReference type="InterPro" id="IPR050811">
    <property type="entry name" value="Phosphate_ABC_transporter"/>
</dbReference>
<keyword evidence="4" id="KW-0574">Periplasm</keyword>
<dbReference type="AlphaFoldDB" id="U3ARC1"/>
<keyword evidence="2 4" id="KW-0813">Transport</keyword>
<accession>U3ARC1</accession>
<comment type="caution">
    <text evidence="6">The sequence shown here is derived from an EMBL/GenBank/DDBJ whole genome shotgun (WGS) entry which is preliminary data.</text>
</comment>
<dbReference type="GO" id="GO:0006817">
    <property type="term" value="P:phosphate ion transport"/>
    <property type="evidence" value="ECO:0007669"/>
    <property type="project" value="UniProtKB-UniRule"/>
</dbReference>
<evidence type="ECO:0000259" key="5">
    <source>
        <dbReference type="Pfam" id="PF12849"/>
    </source>
</evidence>
<organism evidence="6 7">
    <name type="scientific">Vibrio azureus NBRC 104587</name>
    <dbReference type="NCBI Taxonomy" id="1219077"/>
    <lineage>
        <taxon>Bacteria</taxon>
        <taxon>Pseudomonadati</taxon>
        <taxon>Pseudomonadota</taxon>
        <taxon>Gammaproteobacteria</taxon>
        <taxon>Vibrionales</taxon>
        <taxon>Vibrionaceae</taxon>
        <taxon>Vibrio</taxon>
    </lineage>
</organism>
<keyword evidence="4" id="KW-0592">Phosphate transport</keyword>
<dbReference type="CDD" id="cd13653">
    <property type="entry name" value="PBP2_phosphate_like_1"/>
    <property type="match status" value="1"/>
</dbReference>
<comment type="function">
    <text evidence="4">Involved in the system for phosphate transport across the cytoplasmic membrane.</text>
</comment>
<comment type="similarity">
    <text evidence="1 4">Belongs to the PstS family.</text>
</comment>
<dbReference type="GO" id="GO:0042301">
    <property type="term" value="F:phosphate ion binding"/>
    <property type="evidence" value="ECO:0007669"/>
    <property type="project" value="UniProtKB-UniRule"/>
</dbReference>
<dbReference type="eggNOG" id="COG0226">
    <property type="taxonomic scope" value="Bacteria"/>
</dbReference>
<feature type="domain" description="PBP" evidence="5">
    <location>
        <begin position="20"/>
        <end position="256"/>
    </location>
</feature>
<dbReference type="PANTHER" id="PTHR30570">
    <property type="entry name" value="PERIPLASMIC PHOSPHATE BINDING COMPONENT OF PHOSPHATE ABC TRANSPORTER"/>
    <property type="match status" value="1"/>
</dbReference>
<gene>
    <name evidence="6" type="ORF">VAZ01S_040_00390</name>
</gene>
<evidence type="ECO:0000313" key="7">
    <source>
        <dbReference type="Proteomes" id="UP000016567"/>
    </source>
</evidence>
<dbReference type="GO" id="GO:0007155">
    <property type="term" value="P:cell adhesion"/>
    <property type="evidence" value="ECO:0007669"/>
    <property type="project" value="UniProtKB-UniRule"/>
</dbReference>
<evidence type="ECO:0000256" key="2">
    <source>
        <dbReference type="ARBA" id="ARBA00022448"/>
    </source>
</evidence>
<evidence type="ECO:0000256" key="1">
    <source>
        <dbReference type="ARBA" id="ARBA00008725"/>
    </source>
</evidence>
<dbReference type="GO" id="GO:0042597">
    <property type="term" value="C:periplasmic space"/>
    <property type="evidence" value="ECO:0007669"/>
    <property type="project" value="UniProtKB-SubCell"/>
</dbReference>
<keyword evidence="7" id="KW-1185">Reference proteome</keyword>
<dbReference type="InterPro" id="IPR024370">
    <property type="entry name" value="PBP_domain"/>
</dbReference>
<evidence type="ECO:0000256" key="3">
    <source>
        <dbReference type="ARBA" id="ARBA00022729"/>
    </source>
</evidence>
<keyword evidence="4" id="KW-0964">Secreted</keyword>
<dbReference type="Gene3D" id="3.40.190.10">
    <property type="entry name" value="Periplasmic binding protein-like II"/>
    <property type="match status" value="2"/>
</dbReference>
<dbReference type="EMBL" id="BATL01000040">
    <property type="protein sequence ID" value="GAD76285.1"/>
    <property type="molecule type" value="Genomic_DNA"/>
</dbReference>
<dbReference type="Proteomes" id="UP000016567">
    <property type="component" value="Unassembled WGS sequence"/>
</dbReference>
<evidence type="ECO:0000313" key="6">
    <source>
        <dbReference type="EMBL" id="GAD76285.1"/>
    </source>
</evidence>
<evidence type="ECO:0000256" key="4">
    <source>
        <dbReference type="RuleBase" id="RU367119"/>
    </source>
</evidence>
<dbReference type="STRING" id="1219077.VAZ01S_040_00390"/>
<dbReference type="GO" id="GO:0005576">
    <property type="term" value="C:extracellular region"/>
    <property type="evidence" value="ECO:0007669"/>
    <property type="project" value="UniProtKB-SubCell"/>
</dbReference>
<proteinExistence type="inferred from homology"/>
<protein>
    <recommendedName>
        <fullName evidence="4">Phosphate-binding protein</fullName>
    </recommendedName>
</protein>
<keyword evidence="3 4" id="KW-0732">Signal</keyword>
<name>U3ARC1_9VIBR</name>
<dbReference type="NCBIfam" id="TIGR02136">
    <property type="entry name" value="ptsS_2"/>
    <property type="match status" value="1"/>
</dbReference>
<feature type="signal peptide" evidence="4">
    <location>
        <begin position="1"/>
        <end position="21"/>
    </location>
</feature>
<dbReference type="SUPFAM" id="SSF53850">
    <property type="entry name" value="Periplasmic binding protein-like II"/>
    <property type="match status" value="1"/>
</dbReference>
<dbReference type="OrthoDB" id="9790048at2"/>
<comment type="subcellular location">
    <subcellularLocation>
        <location evidence="4">Periplasm</location>
    </subcellularLocation>
    <subcellularLocation>
        <location evidence="4">Secreted</location>
    </subcellularLocation>
</comment>
<dbReference type="InterPro" id="IPR011862">
    <property type="entry name" value="Phos-bd"/>
</dbReference>
<dbReference type="Pfam" id="PF12849">
    <property type="entry name" value="PBP_like_2"/>
    <property type="match status" value="1"/>
</dbReference>
<dbReference type="RefSeq" id="WP_021710035.1">
    <property type="nucleotide sequence ID" value="NZ_BAOB01000070.1"/>
</dbReference>
<feature type="chain" id="PRO_5027144915" description="Phosphate-binding protein" evidence="4">
    <location>
        <begin position="22"/>
        <end position="275"/>
    </location>
</feature>